<proteinExistence type="predicted"/>
<keyword evidence="3" id="KW-1185">Reference proteome</keyword>
<evidence type="ECO:0000313" key="3">
    <source>
        <dbReference type="Proteomes" id="UP000821837"/>
    </source>
</evidence>
<comment type="caution">
    <text evidence="2">The sequence shown here is derived from an EMBL/GenBank/DDBJ whole genome shotgun (WGS) entry which is preliminary data.</text>
</comment>
<evidence type="ECO:0000256" key="1">
    <source>
        <dbReference type="SAM" id="MobiDB-lite"/>
    </source>
</evidence>
<name>A0A9D4PWF3_RHISA</name>
<gene>
    <name evidence="2" type="ORF">HPB52_013933</name>
</gene>
<dbReference type="VEuPathDB" id="VectorBase:RSAN_050435"/>
<sequence length="329" mass="37215">MAQMKQLQMLVDAGQPKVGRKEMGTSASAAVVQGVLEAEVIEVSQQESAEHSKAHPERGEGDHSNDRMESTQDTEWQEIKRKNKKKKGKTMQSQHQADQTDSMSATPTGEADGSKEQRKVIIAGDVNAYKLKPMALNITNCDSRVVFNTKARSTLKEALTRVETILQRHQSCQYLVVLHAGMVDLQDGMEPQESANYLQERIRQWRTEYPQNHYLIYANPDFHAEEEESKSQCWNEHVKAACQELGPQVEFVWAKDTTGQRAYKNGHYTKETAQWLGKKLGHRICAFLGITSPMVERKAHPQAWRRSPQSNKQLITALGEILKQMGNCP</sequence>
<protein>
    <submittedName>
        <fullName evidence="2">Uncharacterized protein</fullName>
    </submittedName>
</protein>
<reference evidence="2" key="2">
    <citation type="submission" date="2021-09" db="EMBL/GenBank/DDBJ databases">
        <authorList>
            <person name="Jia N."/>
            <person name="Wang J."/>
            <person name="Shi W."/>
            <person name="Du L."/>
            <person name="Sun Y."/>
            <person name="Zhan W."/>
            <person name="Jiang J."/>
            <person name="Wang Q."/>
            <person name="Zhang B."/>
            <person name="Ji P."/>
            <person name="Sakyi L.B."/>
            <person name="Cui X."/>
            <person name="Yuan T."/>
            <person name="Jiang B."/>
            <person name="Yang W."/>
            <person name="Lam T.T.-Y."/>
            <person name="Chang Q."/>
            <person name="Ding S."/>
            <person name="Wang X."/>
            <person name="Zhu J."/>
            <person name="Ruan X."/>
            <person name="Zhao L."/>
            <person name="Wei J."/>
            <person name="Que T."/>
            <person name="Du C."/>
            <person name="Cheng J."/>
            <person name="Dai P."/>
            <person name="Han X."/>
            <person name="Huang E."/>
            <person name="Gao Y."/>
            <person name="Liu J."/>
            <person name="Shao H."/>
            <person name="Ye R."/>
            <person name="Li L."/>
            <person name="Wei W."/>
            <person name="Wang X."/>
            <person name="Wang C."/>
            <person name="Huo Q."/>
            <person name="Li W."/>
            <person name="Guo W."/>
            <person name="Chen H."/>
            <person name="Chen S."/>
            <person name="Zhou L."/>
            <person name="Zhou L."/>
            <person name="Ni X."/>
            <person name="Tian J."/>
            <person name="Zhou Y."/>
            <person name="Sheng Y."/>
            <person name="Liu T."/>
            <person name="Pan Y."/>
            <person name="Xia L."/>
            <person name="Li J."/>
            <person name="Zhao F."/>
            <person name="Cao W."/>
        </authorList>
    </citation>
    <scope>NUCLEOTIDE SEQUENCE</scope>
    <source>
        <strain evidence="2">Rsan-2018</strain>
        <tissue evidence="2">Larvae</tissue>
    </source>
</reference>
<dbReference type="InterPro" id="IPR036514">
    <property type="entry name" value="SGNH_hydro_sf"/>
</dbReference>
<dbReference type="Gene3D" id="3.40.50.1110">
    <property type="entry name" value="SGNH hydrolase"/>
    <property type="match status" value="1"/>
</dbReference>
<organism evidence="2 3">
    <name type="scientific">Rhipicephalus sanguineus</name>
    <name type="common">Brown dog tick</name>
    <name type="synonym">Ixodes sanguineus</name>
    <dbReference type="NCBI Taxonomy" id="34632"/>
    <lineage>
        <taxon>Eukaryota</taxon>
        <taxon>Metazoa</taxon>
        <taxon>Ecdysozoa</taxon>
        <taxon>Arthropoda</taxon>
        <taxon>Chelicerata</taxon>
        <taxon>Arachnida</taxon>
        <taxon>Acari</taxon>
        <taxon>Parasitiformes</taxon>
        <taxon>Ixodida</taxon>
        <taxon>Ixodoidea</taxon>
        <taxon>Ixodidae</taxon>
        <taxon>Rhipicephalinae</taxon>
        <taxon>Rhipicephalus</taxon>
        <taxon>Rhipicephalus</taxon>
    </lineage>
</organism>
<feature type="compositionally biased region" description="Polar residues" evidence="1">
    <location>
        <begin position="90"/>
        <end position="107"/>
    </location>
</feature>
<dbReference type="EMBL" id="JABSTV010001250">
    <property type="protein sequence ID" value="KAH7956967.1"/>
    <property type="molecule type" value="Genomic_DNA"/>
</dbReference>
<evidence type="ECO:0000313" key="2">
    <source>
        <dbReference type="EMBL" id="KAH7956967.1"/>
    </source>
</evidence>
<dbReference type="Proteomes" id="UP000821837">
    <property type="component" value="Unassembled WGS sequence"/>
</dbReference>
<reference evidence="2" key="1">
    <citation type="journal article" date="2020" name="Cell">
        <title>Large-Scale Comparative Analyses of Tick Genomes Elucidate Their Genetic Diversity and Vector Capacities.</title>
        <authorList>
            <consortium name="Tick Genome and Microbiome Consortium (TIGMIC)"/>
            <person name="Jia N."/>
            <person name="Wang J."/>
            <person name="Shi W."/>
            <person name="Du L."/>
            <person name="Sun Y."/>
            <person name="Zhan W."/>
            <person name="Jiang J.F."/>
            <person name="Wang Q."/>
            <person name="Zhang B."/>
            <person name="Ji P."/>
            <person name="Bell-Sakyi L."/>
            <person name="Cui X.M."/>
            <person name="Yuan T.T."/>
            <person name="Jiang B.G."/>
            <person name="Yang W.F."/>
            <person name="Lam T.T."/>
            <person name="Chang Q.C."/>
            <person name="Ding S.J."/>
            <person name="Wang X.J."/>
            <person name="Zhu J.G."/>
            <person name="Ruan X.D."/>
            <person name="Zhao L."/>
            <person name="Wei J.T."/>
            <person name="Ye R.Z."/>
            <person name="Que T.C."/>
            <person name="Du C.H."/>
            <person name="Zhou Y.H."/>
            <person name="Cheng J.X."/>
            <person name="Dai P.F."/>
            <person name="Guo W.B."/>
            <person name="Han X.H."/>
            <person name="Huang E.J."/>
            <person name="Li L.F."/>
            <person name="Wei W."/>
            <person name="Gao Y.C."/>
            <person name="Liu J.Z."/>
            <person name="Shao H.Z."/>
            <person name="Wang X."/>
            <person name="Wang C.C."/>
            <person name="Yang T.C."/>
            <person name="Huo Q.B."/>
            <person name="Li W."/>
            <person name="Chen H.Y."/>
            <person name="Chen S.E."/>
            <person name="Zhou L.G."/>
            <person name="Ni X.B."/>
            <person name="Tian J.H."/>
            <person name="Sheng Y."/>
            <person name="Liu T."/>
            <person name="Pan Y.S."/>
            <person name="Xia L.Y."/>
            <person name="Li J."/>
            <person name="Zhao F."/>
            <person name="Cao W.C."/>
        </authorList>
    </citation>
    <scope>NUCLEOTIDE SEQUENCE</scope>
    <source>
        <strain evidence="2">Rsan-2018</strain>
    </source>
</reference>
<dbReference type="AlphaFoldDB" id="A0A9D4PWF3"/>
<feature type="compositionally biased region" description="Basic and acidic residues" evidence="1">
    <location>
        <begin position="48"/>
        <end position="70"/>
    </location>
</feature>
<accession>A0A9D4PWF3</accession>
<feature type="region of interest" description="Disordered" evidence="1">
    <location>
        <begin position="42"/>
        <end position="117"/>
    </location>
</feature>
<dbReference type="SUPFAM" id="SSF52266">
    <property type="entry name" value="SGNH hydrolase"/>
    <property type="match status" value="1"/>
</dbReference>